<name>A0ABQ5G2T5_9ASTR</name>
<sequence>MLSSCDGTHALVKKKGKAKDKYYGKLILDLGNEVRSSVEEGAAAMENLVRKLGSREISSGLEFKFMSCIQEIDSLWDLCSRIRSGMKLSMFPVDGL</sequence>
<comment type="caution">
    <text evidence="1">The sequence shown here is derived from an EMBL/GenBank/DDBJ whole genome shotgun (WGS) entry which is preliminary data.</text>
</comment>
<proteinExistence type="predicted"/>
<keyword evidence="2" id="KW-1185">Reference proteome</keyword>
<reference evidence="1" key="2">
    <citation type="submission" date="2022-01" db="EMBL/GenBank/DDBJ databases">
        <authorList>
            <person name="Yamashiro T."/>
            <person name="Shiraishi A."/>
            <person name="Satake H."/>
            <person name="Nakayama K."/>
        </authorList>
    </citation>
    <scope>NUCLEOTIDE SEQUENCE</scope>
</reference>
<evidence type="ECO:0000313" key="1">
    <source>
        <dbReference type="EMBL" id="GJT69924.1"/>
    </source>
</evidence>
<dbReference type="Proteomes" id="UP001151760">
    <property type="component" value="Unassembled WGS sequence"/>
</dbReference>
<evidence type="ECO:0000313" key="2">
    <source>
        <dbReference type="Proteomes" id="UP001151760"/>
    </source>
</evidence>
<gene>
    <name evidence="1" type="ORF">Tco_1029210</name>
</gene>
<protein>
    <submittedName>
        <fullName evidence="1">Uncharacterized protein</fullName>
    </submittedName>
</protein>
<organism evidence="1 2">
    <name type="scientific">Tanacetum coccineum</name>
    <dbReference type="NCBI Taxonomy" id="301880"/>
    <lineage>
        <taxon>Eukaryota</taxon>
        <taxon>Viridiplantae</taxon>
        <taxon>Streptophyta</taxon>
        <taxon>Embryophyta</taxon>
        <taxon>Tracheophyta</taxon>
        <taxon>Spermatophyta</taxon>
        <taxon>Magnoliopsida</taxon>
        <taxon>eudicotyledons</taxon>
        <taxon>Gunneridae</taxon>
        <taxon>Pentapetalae</taxon>
        <taxon>asterids</taxon>
        <taxon>campanulids</taxon>
        <taxon>Asterales</taxon>
        <taxon>Asteraceae</taxon>
        <taxon>Asteroideae</taxon>
        <taxon>Anthemideae</taxon>
        <taxon>Anthemidinae</taxon>
        <taxon>Tanacetum</taxon>
    </lineage>
</organism>
<accession>A0ABQ5G2T5</accession>
<dbReference type="EMBL" id="BQNB010018033">
    <property type="protein sequence ID" value="GJT69924.1"/>
    <property type="molecule type" value="Genomic_DNA"/>
</dbReference>
<reference evidence="1" key="1">
    <citation type="journal article" date="2022" name="Int. J. Mol. Sci.">
        <title>Draft Genome of Tanacetum Coccineum: Genomic Comparison of Closely Related Tanacetum-Family Plants.</title>
        <authorList>
            <person name="Yamashiro T."/>
            <person name="Shiraishi A."/>
            <person name="Nakayama K."/>
            <person name="Satake H."/>
        </authorList>
    </citation>
    <scope>NUCLEOTIDE SEQUENCE</scope>
</reference>